<evidence type="ECO:0000256" key="1">
    <source>
        <dbReference type="ARBA" id="ARBA00009646"/>
    </source>
</evidence>
<sequence length="117" mass="12682">MASQITLFAERDFRGACVVITEAIANLGLLGFNDKASSAKVEGEWWTVYLHTHYEGLRADLGPGDWPDLGIKDLNDAISSVRPTSAEDAARAASLEATPLPRWFRPIGIADIQLPSS</sequence>
<dbReference type="OrthoDB" id="9150808at2"/>
<evidence type="ECO:0000313" key="5">
    <source>
        <dbReference type="Proteomes" id="UP000290365"/>
    </source>
</evidence>
<dbReference type="Proteomes" id="UP000290365">
    <property type="component" value="Chromosome"/>
</dbReference>
<gene>
    <name evidence="4" type="ORF">EPA93_11355</name>
</gene>
<evidence type="ECO:0000259" key="3">
    <source>
        <dbReference type="SMART" id="SM00247"/>
    </source>
</evidence>
<dbReference type="Pfam" id="PF00030">
    <property type="entry name" value="Crystall"/>
    <property type="match status" value="1"/>
</dbReference>
<dbReference type="RefSeq" id="WP_129887466.1">
    <property type="nucleotide sequence ID" value="NZ_CP035758.1"/>
</dbReference>
<dbReference type="AlphaFoldDB" id="A0A4P6JMT3"/>
<protein>
    <recommendedName>
        <fullName evidence="3">Beta/gamma crystallin 'Greek key' domain-containing protein</fullName>
    </recommendedName>
</protein>
<accession>A0A4P6JMT3</accession>
<proteinExistence type="inferred from homology"/>
<dbReference type="Gene3D" id="2.60.20.10">
    <property type="entry name" value="Crystallins"/>
    <property type="match status" value="1"/>
</dbReference>
<keyword evidence="2" id="KW-0677">Repeat</keyword>
<keyword evidence="5" id="KW-1185">Reference proteome</keyword>
<feature type="domain" description="Beta/gamma crystallin 'Greek key'" evidence="3">
    <location>
        <begin position="4"/>
        <end position="84"/>
    </location>
</feature>
<comment type="similarity">
    <text evidence="1">Belongs to the beta/gamma-crystallin family.</text>
</comment>
<name>A0A4P6JMT3_KTERU</name>
<dbReference type="KEGG" id="kbs:EPA93_11355"/>
<dbReference type="SMART" id="SM00247">
    <property type="entry name" value="XTALbg"/>
    <property type="match status" value="1"/>
</dbReference>
<reference evidence="4 5" key="1">
    <citation type="submission" date="2019-01" db="EMBL/GenBank/DDBJ databases">
        <title>Ktedonosporobacter rubrisoli SCAWS-G2.</title>
        <authorList>
            <person name="Huang Y."/>
            <person name="Yan B."/>
        </authorList>
    </citation>
    <scope>NUCLEOTIDE SEQUENCE [LARGE SCALE GENOMIC DNA]</scope>
    <source>
        <strain evidence="4 5">SCAWS-G2</strain>
    </source>
</reference>
<evidence type="ECO:0000313" key="4">
    <source>
        <dbReference type="EMBL" id="QBD76565.1"/>
    </source>
</evidence>
<dbReference type="EMBL" id="CP035758">
    <property type="protein sequence ID" value="QBD76565.1"/>
    <property type="molecule type" value="Genomic_DNA"/>
</dbReference>
<organism evidence="4 5">
    <name type="scientific">Ktedonosporobacter rubrisoli</name>
    <dbReference type="NCBI Taxonomy" id="2509675"/>
    <lineage>
        <taxon>Bacteria</taxon>
        <taxon>Bacillati</taxon>
        <taxon>Chloroflexota</taxon>
        <taxon>Ktedonobacteria</taxon>
        <taxon>Ktedonobacterales</taxon>
        <taxon>Ktedonosporobacteraceae</taxon>
        <taxon>Ktedonosporobacter</taxon>
    </lineage>
</organism>
<evidence type="ECO:0000256" key="2">
    <source>
        <dbReference type="ARBA" id="ARBA00022737"/>
    </source>
</evidence>
<dbReference type="SUPFAM" id="SSF49695">
    <property type="entry name" value="gamma-Crystallin-like"/>
    <property type="match status" value="1"/>
</dbReference>
<dbReference type="InterPro" id="IPR011024">
    <property type="entry name" value="G_crystallin-like"/>
</dbReference>
<dbReference type="InterPro" id="IPR001064">
    <property type="entry name" value="Beta/gamma_crystallin"/>
</dbReference>